<dbReference type="AlphaFoldDB" id="A0A7W9YCS4"/>
<evidence type="ECO:0000313" key="2">
    <source>
        <dbReference type="EMBL" id="MBB6166146.1"/>
    </source>
</evidence>
<evidence type="ECO:0000313" key="3">
    <source>
        <dbReference type="Proteomes" id="UP000547879"/>
    </source>
</evidence>
<dbReference type="InterPro" id="IPR029016">
    <property type="entry name" value="GAF-like_dom_sf"/>
</dbReference>
<dbReference type="RefSeq" id="WP_183998020.1">
    <property type="nucleotide sequence ID" value="NZ_BMHW01000017.1"/>
</dbReference>
<feature type="domain" description="GAF" evidence="1">
    <location>
        <begin position="37"/>
        <end position="125"/>
    </location>
</feature>
<sequence>MLLDPNDTCKVADAITWDEEERSAALQSYDVLDTPREEDFDDLARVASDICGAPIAVVNLVDTTRQFFKAEVGLGVRSTPLETAFCRHALLRNDTMVVPDATKDPRFNCNPLVTEAPHIRAYAGALLKTPKACRSEPFAFSTTRSGSSRTSKSKC</sequence>
<dbReference type="Pfam" id="PF01590">
    <property type="entry name" value="GAF"/>
    <property type="match status" value="1"/>
</dbReference>
<proteinExistence type="predicted"/>
<gene>
    <name evidence="2" type="ORF">HNQ72_005997</name>
</gene>
<dbReference type="Gene3D" id="3.30.450.40">
    <property type="match status" value="1"/>
</dbReference>
<reference evidence="2 3" key="1">
    <citation type="submission" date="2020-08" db="EMBL/GenBank/DDBJ databases">
        <title>Genomic Encyclopedia of Type Strains, Phase IV (KMG-IV): sequencing the most valuable type-strain genomes for metagenomic binning, comparative biology and taxonomic classification.</title>
        <authorList>
            <person name="Goeker M."/>
        </authorList>
    </citation>
    <scope>NUCLEOTIDE SEQUENCE [LARGE SCALE GENOMIC DNA]</scope>
    <source>
        <strain evidence="2 3">DSM 100734</strain>
    </source>
</reference>
<organism evidence="2 3">
    <name type="scientific">Rhizobium wenxiniae</name>
    <dbReference type="NCBI Taxonomy" id="1737357"/>
    <lineage>
        <taxon>Bacteria</taxon>
        <taxon>Pseudomonadati</taxon>
        <taxon>Pseudomonadota</taxon>
        <taxon>Alphaproteobacteria</taxon>
        <taxon>Hyphomicrobiales</taxon>
        <taxon>Rhizobiaceae</taxon>
        <taxon>Rhizobium/Agrobacterium group</taxon>
        <taxon>Rhizobium</taxon>
    </lineage>
</organism>
<dbReference type="PANTHER" id="PTHR43102:SF2">
    <property type="entry name" value="GAF DOMAIN-CONTAINING PROTEIN"/>
    <property type="match status" value="1"/>
</dbReference>
<dbReference type="EMBL" id="JACHEG010000015">
    <property type="protein sequence ID" value="MBB6166146.1"/>
    <property type="molecule type" value="Genomic_DNA"/>
</dbReference>
<evidence type="ECO:0000259" key="1">
    <source>
        <dbReference type="Pfam" id="PF01590"/>
    </source>
</evidence>
<protein>
    <submittedName>
        <fullName evidence="2">GAF domain-containing protein</fullName>
    </submittedName>
</protein>
<accession>A0A7W9YCS4</accession>
<name>A0A7W9YCS4_9HYPH</name>
<dbReference type="SUPFAM" id="SSF55781">
    <property type="entry name" value="GAF domain-like"/>
    <property type="match status" value="1"/>
</dbReference>
<dbReference type="InterPro" id="IPR003018">
    <property type="entry name" value="GAF"/>
</dbReference>
<comment type="caution">
    <text evidence="2">The sequence shown here is derived from an EMBL/GenBank/DDBJ whole genome shotgun (WGS) entry which is preliminary data.</text>
</comment>
<dbReference type="PANTHER" id="PTHR43102">
    <property type="entry name" value="SLR1143 PROTEIN"/>
    <property type="match status" value="1"/>
</dbReference>
<dbReference type="Proteomes" id="UP000547879">
    <property type="component" value="Unassembled WGS sequence"/>
</dbReference>
<keyword evidence="3" id="KW-1185">Reference proteome</keyword>